<dbReference type="HOGENOM" id="CLU_3319435_0_0_6"/>
<dbReference type="AlphaFoldDB" id="A0A077PCU4"/>
<accession>A0A077PCU4</accession>
<sequence>MISATYHAIFDYVAQLGYDITINQTEVSTWPQMLLFVLV</sequence>
<reference evidence="1" key="1">
    <citation type="submission" date="2013-07" db="EMBL/GenBank/DDBJ databases">
        <title>Sub-species coevolution in mutualistic symbiosis.</title>
        <authorList>
            <person name="Murfin K."/>
            <person name="Klassen J."/>
            <person name="Lee M."/>
            <person name="Forst S."/>
            <person name="Stock P."/>
            <person name="Goodrich-Blair H."/>
        </authorList>
    </citation>
    <scope>NUCLEOTIDE SEQUENCE [LARGE SCALE GENOMIC DNA]</scope>
    <source>
        <strain evidence="1">Kraussei Quebec</strain>
    </source>
</reference>
<comment type="caution">
    <text evidence="1">The sequence shown here is derived from an EMBL/GenBank/DDBJ whole genome shotgun (WGS) entry which is preliminary data.</text>
</comment>
<organism evidence="1 2">
    <name type="scientific">Xenorhabdus bovienii str. kraussei Quebec</name>
    <dbReference type="NCBI Taxonomy" id="1398203"/>
    <lineage>
        <taxon>Bacteria</taxon>
        <taxon>Pseudomonadati</taxon>
        <taxon>Pseudomonadota</taxon>
        <taxon>Gammaproteobacteria</taxon>
        <taxon>Enterobacterales</taxon>
        <taxon>Morganellaceae</taxon>
        <taxon>Xenorhabdus</taxon>
    </lineage>
</organism>
<dbReference type="Proteomes" id="UP000028500">
    <property type="component" value="Unassembled WGS sequence"/>
</dbReference>
<evidence type="ECO:0000313" key="2">
    <source>
        <dbReference type="Proteomes" id="UP000028500"/>
    </source>
</evidence>
<keyword evidence="2" id="KW-1185">Reference proteome</keyword>
<proteinExistence type="predicted"/>
<evidence type="ECO:0000313" key="1">
    <source>
        <dbReference type="EMBL" id="CDH18492.1"/>
    </source>
</evidence>
<name>A0A077PCU4_XENBV</name>
<protein>
    <submittedName>
        <fullName evidence="1">Uncharacterized protein</fullName>
    </submittedName>
</protein>
<gene>
    <name evidence="1" type="ORF">XBKQ1_1280043</name>
</gene>
<dbReference type="EMBL" id="CBSY010000033">
    <property type="protein sequence ID" value="CDH18492.1"/>
    <property type="molecule type" value="Genomic_DNA"/>
</dbReference>